<evidence type="ECO:0000313" key="3">
    <source>
        <dbReference type="EMBL" id="OTO08451.1"/>
    </source>
</evidence>
<gene>
    <name evidence="3" type="ORF">A5880_001451</name>
    <name evidence="2" type="ORF">A5880_001532</name>
</gene>
<evidence type="ECO:0000256" key="1">
    <source>
        <dbReference type="SAM" id="Phobius"/>
    </source>
</evidence>
<protein>
    <submittedName>
        <fullName evidence="3">Uncharacterized protein</fullName>
    </submittedName>
</protein>
<evidence type="ECO:0000313" key="2">
    <source>
        <dbReference type="EMBL" id="MEI5993974.1"/>
    </source>
</evidence>
<keyword evidence="1" id="KW-0472">Membrane</keyword>
<proteinExistence type="predicted"/>
<comment type="caution">
    <text evidence="3">The sequence shown here is derived from an EMBL/GenBank/DDBJ whole genome shotgun (WGS) entry which is preliminary data.</text>
</comment>
<keyword evidence="1" id="KW-0812">Transmembrane</keyword>
<dbReference type="Proteomes" id="UP000195139">
    <property type="component" value="Unassembled WGS sequence"/>
</dbReference>
<dbReference type="AlphaFoldDB" id="A0A242CE15"/>
<evidence type="ECO:0000313" key="4">
    <source>
        <dbReference type="Proteomes" id="UP000195139"/>
    </source>
</evidence>
<keyword evidence="4" id="KW-1185">Reference proteome</keyword>
<feature type="transmembrane region" description="Helical" evidence="1">
    <location>
        <begin position="14"/>
        <end position="35"/>
    </location>
</feature>
<accession>A0A242CE15</accession>
<organism evidence="3">
    <name type="scientific">Candidatus Enterococcus mansonii</name>
    <dbReference type="NCBI Taxonomy" id="1834181"/>
    <lineage>
        <taxon>Bacteria</taxon>
        <taxon>Bacillati</taxon>
        <taxon>Bacillota</taxon>
        <taxon>Bacilli</taxon>
        <taxon>Lactobacillales</taxon>
        <taxon>Enterococcaceae</taxon>
        <taxon>Enterococcus</taxon>
    </lineage>
</organism>
<dbReference type="EMBL" id="NGLE01000002">
    <property type="protein sequence ID" value="OTO08451.1"/>
    <property type="molecule type" value="Genomic_DNA"/>
</dbReference>
<dbReference type="EMBL" id="NGLE02000001">
    <property type="protein sequence ID" value="MEI5993974.1"/>
    <property type="molecule type" value="Genomic_DNA"/>
</dbReference>
<keyword evidence="1" id="KW-1133">Transmembrane helix</keyword>
<sequence>MVEKVKNLTSNGEWIKIVFISIVVLALLILLVLGIEKLLLFILSKIDDNKNYDEDRLLKQVLKLKGKKKKQKHYWQRDKNTGELYYCTDHWCWQYNKVNVLSGMFKRDKKIDYTDNIVVRVAETDKLNKKNKIRRYRKEFRVYFR</sequence>
<name>A0A242CE15_9ENTE</name>
<reference evidence="3" key="1">
    <citation type="submission" date="2017-05" db="EMBL/GenBank/DDBJ databases">
        <title>The Genome Sequence of Enterococcus sp. 4G2_DIV0659.</title>
        <authorList>
            <consortium name="The Broad Institute Genomics Platform"/>
            <consortium name="The Broad Institute Genomic Center for Infectious Diseases"/>
            <person name="Earl A."/>
            <person name="Manson A."/>
            <person name="Schwartman J."/>
            <person name="Gilmore M."/>
            <person name="Abouelleil A."/>
            <person name="Cao P."/>
            <person name="Chapman S."/>
            <person name="Cusick C."/>
            <person name="Shea T."/>
            <person name="Young S."/>
            <person name="Neafsey D."/>
            <person name="Nusbaum C."/>
            <person name="Birren B."/>
        </authorList>
    </citation>
    <scope>NUCLEOTIDE SEQUENCE [LARGE SCALE GENOMIC DNA]</scope>
    <source>
        <strain evidence="3">4G2_DIV0659</strain>
    </source>
</reference>
<reference evidence="2 4" key="2">
    <citation type="submission" date="2018-07" db="EMBL/GenBank/DDBJ databases">
        <title>The Genome Sequence of Enterococcus sp. DIV0659b.</title>
        <authorList>
            <consortium name="The Broad Institute Genomics Platform"/>
            <consortium name="The Broad Institute Genomic Center for Infectious Diseases"/>
            <person name="Earl A."/>
            <person name="Manson A."/>
            <person name="Schwartman J."/>
            <person name="Gilmore M."/>
            <person name="Abouelleil A."/>
            <person name="Cao P."/>
            <person name="Chapman S."/>
            <person name="Cusick C."/>
            <person name="Shea T."/>
            <person name="Young S."/>
            <person name="Neafsey D."/>
            <person name="Nusbaum C."/>
            <person name="Birren B."/>
        </authorList>
    </citation>
    <scope>NUCLEOTIDE SEQUENCE [LARGE SCALE GENOMIC DNA]</scope>
    <source>
        <strain evidence="2 4">4G2_DIV0659</strain>
    </source>
</reference>